<evidence type="ECO:0000313" key="2">
    <source>
        <dbReference type="EMBL" id="KAG5577144.1"/>
    </source>
</evidence>
<reference evidence="2 3" key="1">
    <citation type="submission" date="2020-09" db="EMBL/GenBank/DDBJ databases">
        <title>De no assembly of potato wild relative species, Solanum commersonii.</title>
        <authorList>
            <person name="Cho K."/>
        </authorList>
    </citation>
    <scope>NUCLEOTIDE SEQUENCE [LARGE SCALE GENOMIC DNA]</scope>
    <source>
        <strain evidence="2">LZ3.2</strain>
        <tissue evidence="2">Leaf</tissue>
    </source>
</reference>
<evidence type="ECO:0000313" key="3">
    <source>
        <dbReference type="Proteomes" id="UP000824120"/>
    </source>
</evidence>
<evidence type="ECO:0000256" key="1">
    <source>
        <dbReference type="SAM" id="MobiDB-lite"/>
    </source>
</evidence>
<keyword evidence="3" id="KW-1185">Reference proteome</keyword>
<protein>
    <submittedName>
        <fullName evidence="2">Uncharacterized protein</fullName>
    </submittedName>
</protein>
<dbReference type="AlphaFoldDB" id="A0A9J5WQ47"/>
<gene>
    <name evidence="2" type="ORF">H5410_057278</name>
</gene>
<sequence length="88" mass="9623">MSDSESDSDVEEGDLLALEGSDGPKSWRIHYEGASPCHGANMQMQKRNSTKLACRERFHLCATIGKGIGSHSGPGHQRLATCFILDYK</sequence>
<proteinExistence type="predicted"/>
<dbReference type="Proteomes" id="UP000824120">
    <property type="component" value="Chromosome 11"/>
</dbReference>
<accession>A0A9J5WQ47</accession>
<comment type="caution">
    <text evidence="2">The sequence shown here is derived from an EMBL/GenBank/DDBJ whole genome shotgun (WGS) entry which is preliminary data.</text>
</comment>
<organism evidence="2 3">
    <name type="scientific">Solanum commersonii</name>
    <name type="common">Commerson's wild potato</name>
    <name type="synonym">Commerson's nightshade</name>
    <dbReference type="NCBI Taxonomy" id="4109"/>
    <lineage>
        <taxon>Eukaryota</taxon>
        <taxon>Viridiplantae</taxon>
        <taxon>Streptophyta</taxon>
        <taxon>Embryophyta</taxon>
        <taxon>Tracheophyta</taxon>
        <taxon>Spermatophyta</taxon>
        <taxon>Magnoliopsida</taxon>
        <taxon>eudicotyledons</taxon>
        <taxon>Gunneridae</taxon>
        <taxon>Pentapetalae</taxon>
        <taxon>asterids</taxon>
        <taxon>lamiids</taxon>
        <taxon>Solanales</taxon>
        <taxon>Solanaceae</taxon>
        <taxon>Solanoideae</taxon>
        <taxon>Solaneae</taxon>
        <taxon>Solanum</taxon>
    </lineage>
</organism>
<feature type="region of interest" description="Disordered" evidence="1">
    <location>
        <begin position="1"/>
        <end position="25"/>
    </location>
</feature>
<name>A0A9J5WQ47_SOLCO</name>
<dbReference type="EMBL" id="JACXVP010000011">
    <property type="protein sequence ID" value="KAG5577144.1"/>
    <property type="molecule type" value="Genomic_DNA"/>
</dbReference>
<feature type="compositionally biased region" description="Acidic residues" evidence="1">
    <location>
        <begin position="1"/>
        <end position="14"/>
    </location>
</feature>